<gene>
    <name evidence="1" type="ORF">LTR37_000674</name>
</gene>
<organism evidence="1 2">
    <name type="scientific">Vermiconidia calcicola</name>
    <dbReference type="NCBI Taxonomy" id="1690605"/>
    <lineage>
        <taxon>Eukaryota</taxon>
        <taxon>Fungi</taxon>
        <taxon>Dikarya</taxon>
        <taxon>Ascomycota</taxon>
        <taxon>Pezizomycotina</taxon>
        <taxon>Dothideomycetes</taxon>
        <taxon>Dothideomycetidae</taxon>
        <taxon>Mycosphaerellales</taxon>
        <taxon>Extremaceae</taxon>
        <taxon>Vermiconidia</taxon>
    </lineage>
</organism>
<dbReference type="EMBL" id="JAUTXU010000003">
    <property type="protein sequence ID" value="KAK3725163.1"/>
    <property type="molecule type" value="Genomic_DNA"/>
</dbReference>
<keyword evidence="2" id="KW-1185">Reference proteome</keyword>
<dbReference type="Proteomes" id="UP001281147">
    <property type="component" value="Unassembled WGS sequence"/>
</dbReference>
<proteinExistence type="predicted"/>
<name>A0ACC3NYB9_9PEZI</name>
<sequence>MAPRKIIIDTDPGVDDILAMLLAFSALPEELEVLLISVTYGNVDLQNCLRNVISVFYHIEREMAWRKSVGREPGFETLRKSKPLVAVGPEHPLDDEMLMADFFHGRDGLGGIHESHPHLTPADTWKQMFSSADDSSDPAQDIVAEEMKKTETIFTPSRTPAHQEILALLRENDPNSITIVAIGPLTNLAMAAAEDPETFLRVREVVVMGGSIEGAGNVRSSPPSLAQPRAETKEPPFRLIKQPPGPIRNMLNLRNQITPTAEFNTYADSYAAARLYALTSPRPRTTMPPVPPAPPGQPEGEDTPPHLEPYPDKLSRRLKVTLFPLDITEKHVMTRGDFHAAIDPQIAAHSPLAEWAAVFMASTFGKVGSLHPEITGDAVGLSLHDPLCVWYCMIRDDPKWDVIEDEDIRVETSGQWTRGMNVVDRRSRKRKEDGDDSEVPGDTDGWLTGGSGNRVRRAVASPGEPDDFGRVLLKRVFLS</sequence>
<evidence type="ECO:0000313" key="1">
    <source>
        <dbReference type="EMBL" id="KAK3725163.1"/>
    </source>
</evidence>
<protein>
    <submittedName>
        <fullName evidence="1">Uncharacterized protein</fullName>
    </submittedName>
</protein>
<reference evidence="1" key="1">
    <citation type="submission" date="2023-07" db="EMBL/GenBank/DDBJ databases">
        <title>Black Yeasts Isolated from many extreme environments.</title>
        <authorList>
            <person name="Coleine C."/>
            <person name="Stajich J.E."/>
            <person name="Selbmann L."/>
        </authorList>
    </citation>
    <scope>NUCLEOTIDE SEQUENCE</scope>
    <source>
        <strain evidence="1">CCFEE 5714</strain>
    </source>
</reference>
<comment type="caution">
    <text evidence="1">The sequence shown here is derived from an EMBL/GenBank/DDBJ whole genome shotgun (WGS) entry which is preliminary data.</text>
</comment>
<accession>A0ACC3NYB9</accession>
<evidence type="ECO:0000313" key="2">
    <source>
        <dbReference type="Proteomes" id="UP001281147"/>
    </source>
</evidence>